<dbReference type="InParanoid" id="C0NSA6"/>
<sequence>MATGTPWEVTAKAKRDSVLNLIPEKWRIPTPIPSASELRDVTRYIRKFLSPREIEITELDLVSLAQRTTNGQWTAVEVTEAFCHRAALAHQFVNCLHEIFFDAALEEAKRLDAYFAVHRKPLGLLHGIPISLKDQFHVKGVETTMGYVGWVGTFQGQKGDPRRLVFESELVKELRSAGAVLHCKTSVPATLMCPQTANNIIDYTWNPKNRLLSSGGSSGGEGALIILRGSAGGFGTDIGGSVRVPAAFNGLYGIRPSAGRIPYEGVANSMDGQNSIASVVGPLATTIGGLKLLFKSVLSQKPWLHDPLAIELPWRDDAEQEVLDLIKSSAAGKNLLSFGIMSSDDYIQPVPPVSRALRMMTATLLKLGHKASKLAIILTNPCLVIEWKPPSHQRALELALTIYTLDGGADAHSQFNLSGEPPMPELDIFLKESPGPQLNAQQIAAINVAKREYQKEYLEYWNSTSELTGTGRPVDGFFCPVAPFPAAQRGKAYYAGYTVFVNLLDYGSIVIPVTIADKTVDTVDAGYGPLNDMDKVIHDKYDAEIYDGAYVGLQLVGRRFQEERLIALAEYVGHAVRTV</sequence>
<dbReference type="PIRSF" id="PIRSF001221">
    <property type="entry name" value="Amidase_fungi"/>
    <property type="match status" value="1"/>
</dbReference>
<dbReference type="PANTHER" id="PTHR46072">
    <property type="entry name" value="AMIDASE-RELATED-RELATED"/>
    <property type="match status" value="1"/>
</dbReference>
<dbReference type="Pfam" id="PF01425">
    <property type="entry name" value="Amidase"/>
    <property type="match status" value="1"/>
</dbReference>
<feature type="domain" description="Amidase" evidence="5">
    <location>
        <begin position="77"/>
        <end position="565"/>
    </location>
</feature>
<keyword evidence="7" id="KW-1185">Reference proteome</keyword>
<dbReference type="PANTHER" id="PTHR46072:SF7">
    <property type="entry name" value="AMIDASE"/>
    <property type="match status" value="1"/>
</dbReference>
<gene>
    <name evidence="6" type="ORF">HCBG_06036</name>
</gene>
<feature type="binding site" evidence="4">
    <location>
        <position position="191"/>
    </location>
    <ligand>
        <name>substrate</name>
    </ligand>
</feature>
<comment type="similarity">
    <text evidence="1">Belongs to the amidase family.</text>
</comment>
<dbReference type="GeneID" id="69039052"/>
<dbReference type="Gene3D" id="3.90.1300.10">
    <property type="entry name" value="Amidase signature (AS) domain"/>
    <property type="match status" value="1"/>
</dbReference>
<keyword evidence="2" id="KW-0378">Hydrolase</keyword>
<dbReference type="Proteomes" id="UP000001631">
    <property type="component" value="Unassembled WGS sequence"/>
</dbReference>
<evidence type="ECO:0000313" key="6">
    <source>
        <dbReference type="EMBL" id="EEH05772.1"/>
    </source>
</evidence>
<proteinExistence type="inferred from homology"/>
<dbReference type="InterPro" id="IPR023631">
    <property type="entry name" value="Amidase_dom"/>
</dbReference>
<dbReference type="FunCoup" id="C0NSA6">
    <property type="interactions" value="49"/>
</dbReference>
<dbReference type="VEuPathDB" id="FungiDB:I7I50_06335"/>
<feature type="binding site" evidence="4">
    <location>
        <begin position="238"/>
        <end position="241"/>
    </location>
    <ligand>
        <name>substrate</name>
    </ligand>
</feature>
<evidence type="ECO:0000313" key="7">
    <source>
        <dbReference type="Proteomes" id="UP000001631"/>
    </source>
</evidence>
<evidence type="ECO:0000256" key="2">
    <source>
        <dbReference type="ARBA" id="ARBA00022801"/>
    </source>
</evidence>
<feature type="active site" description="Charge relay system" evidence="3">
    <location>
        <position position="217"/>
    </location>
</feature>
<evidence type="ECO:0000256" key="4">
    <source>
        <dbReference type="PIRSR" id="PIRSR001221-2"/>
    </source>
</evidence>
<reference evidence="6" key="1">
    <citation type="submission" date="2009-02" db="EMBL/GenBank/DDBJ databases">
        <title>The Genome Sequence of Ajellomyces capsulatus strain G186AR.</title>
        <authorList>
            <consortium name="The Broad Institute Genome Sequencing Platform"/>
            <person name="Champion M."/>
            <person name="Cuomo C."/>
            <person name="Ma L.-J."/>
            <person name="Henn M.R."/>
            <person name="Sil A."/>
            <person name="Goldman B."/>
            <person name="Young S.K."/>
            <person name="Kodira C.D."/>
            <person name="Zeng Q."/>
            <person name="Koehrsen M."/>
            <person name="Alvarado L."/>
            <person name="Berlin A."/>
            <person name="Borenstein D."/>
            <person name="Chen Z."/>
            <person name="Engels R."/>
            <person name="Freedman E."/>
            <person name="Gellesch M."/>
            <person name="Goldberg J."/>
            <person name="Griggs A."/>
            <person name="Gujja S."/>
            <person name="Heiman D."/>
            <person name="Hepburn T."/>
            <person name="Howarth C."/>
            <person name="Jen D."/>
            <person name="Larson L."/>
            <person name="Lewis B."/>
            <person name="Mehta T."/>
            <person name="Park D."/>
            <person name="Pearson M."/>
            <person name="Roberts A."/>
            <person name="Saif S."/>
            <person name="Shea T."/>
            <person name="Shenoy N."/>
            <person name="Sisk P."/>
            <person name="Stolte C."/>
            <person name="Sykes S."/>
            <person name="Walk T."/>
            <person name="White J."/>
            <person name="Yandava C."/>
            <person name="Klein B."/>
            <person name="McEwen J.G."/>
            <person name="Puccia R."/>
            <person name="Goldman G.H."/>
            <person name="Felipe M.S."/>
            <person name="Nino-Vega G."/>
            <person name="San-Blas G."/>
            <person name="Taylor J."/>
            <person name="Mendoza L."/>
            <person name="Galagan J."/>
            <person name="Nusbaum C."/>
            <person name="Birren B."/>
        </authorList>
    </citation>
    <scope>NUCLEOTIDE SEQUENCE</scope>
    <source>
        <strain evidence="6">G186AR</strain>
    </source>
</reference>
<dbReference type="HOGENOM" id="CLU_009600_9_2_1"/>
<dbReference type="SUPFAM" id="SSF75304">
    <property type="entry name" value="Amidase signature (AS) enzymes"/>
    <property type="match status" value="1"/>
</dbReference>
<dbReference type="InterPro" id="IPR036928">
    <property type="entry name" value="AS_sf"/>
</dbReference>
<feature type="active site" description="Acyl-ester intermediate" evidence="3">
    <location>
        <position position="241"/>
    </location>
</feature>
<evidence type="ECO:0000259" key="5">
    <source>
        <dbReference type="Pfam" id="PF01425"/>
    </source>
</evidence>
<dbReference type="AlphaFoldDB" id="C0NSA6"/>
<feature type="binding site" evidence="4">
    <location>
        <position position="217"/>
    </location>
    <ligand>
        <name>substrate</name>
    </ligand>
</feature>
<name>C0NSA6_AJECG</name>
<evidence type="ECO:0000256" key="3">
    <source>
        <dbReference type="PIRSR" id="PIRSR001221-1"/>
    </source>
</evidence>
<protein>
    <submittedName>
        <fullName evidence="6">Amidase</fullName>
    </submittedName>
</protein>
<evidence type="ECO:0000256" key="1">
    <source>
        <dbReference type="ARBA" id="ARBA00009199"/>
    </source>
</evidence>
<dbReference type="EMBL" id="GG663370">
    <property type="protein sequence ID" value="EEH05772.1"/>
    <property type="molecule type" value="Genomic_DNA"/>
</dbReference>
<dbReference type="RefSeq" id="XP_045286253.1">
    <property type="nucleotide sequence ID" value="XM_045433085.1"/>
</dbReference>
<organism evidence="6 7">
    <name type="scientific">Ajellomyces capsulatus (strain G186AR / H82 / ATCC MYA-2454 / RMSCC 2432)</name>
    <name type="common">Darling's disease fungus</name>
    <name type="synonym">Histoplasma capsulatum</name>
    <dbReference type="NCBI Taxonomy" id="447093"/>
    <lineage>
        <taxon>Eukaryota</taxon>
        <taxon>Fungi</taxon>
        <taxon>Dikarya</taxon>
        <taxon>Ascomycota</taxon>
        <taxon>Pezizomycotina</taxon>
        <taxon>Eurotiomycetes</taxon>
        <taxon>Eurotiomycetidae</taxon>
        <taxon>Onygenales</taxon>
        <taxon>Ajellomycetaceae</taxon>
        <taxon>Histoplasma</taxon>
    </lineage>
</organism>
<dbReference type="GO" id="GO:0016787">
    <property type="term" value="F:hydrolase activity"/>
    <property type="evidence" value="ECO:0007669"/>
    <property type="project" value="UniProtKB-KW"/>
</dbReference>
<dbReference type="STRING" id="447093.C0NSA6"/>
<accession>C0NSA6</accession>
<feature type="active site" description="Charge relay system" evidence="3">
    <location>
        <position position="133"/>
    </location>
</feature>